<accession>A0ABD3WL50</accession>
<proteinExistence type="predicted"/>
<dbReference type="PROSITE" id="PS50082">
    <property type="entry name" value="WD_REPEATS_2"/>
    <property type="match status" value="1"/>
</dbReference>
<sequence>MAVQGEGGGKDDIKTHFMTREGTYRLMPLSEYSKPTRLTYNGQTNTPSKVSFIDVNDGTGSPERICFNVGRELYFYVYKGVRKAADLTKPIDKRTYKGTFPTCHSFNKMLVSSESVQLLVGFTAGQIQLIDPIKKELSKLYNEERLIDKTKVTCIEWIPGSTNQFLVSHASGQMYVYNEDLQCGPTPPHYQLFKQGECFAVYTCKARSTRNPLYRWVIGQGAINEFAFSPCSRYLAVISQDGFLRVFNYDSMELVGSMKSYFGGLLCVCWSPDGKFLVTGGEDDLVTVYSFHEKRVVCRGQGHKSWVTAVSFDPYTTIVCEKDSCDTSANEEDRLQNNGGLSEKLDCNNSEGSLSFPNGLHQVNSNNDSYSYNKANPNSLHNNNSANVYITSYRFGSIGQDTVLCLWDLTEDVIKQPLGRLRTSVVMTNSAHGISSLKCNSVPHSNSTKSNSISNDVSAMDGHAYAIGNSTMNTTTKFATLSLVDRKEHQEKKEHKRNFSLAGRSSDKTNNLKSNHIRPPDDAIKLLGTQICPRLKDVPILEPLVCKKIAAERLTDLKFQEECLVTTCQEGIVCTWARPGKVGLTQQHTVNNQQTSDNGTIV</sequence>
<dbReference type="Pfam" id="PF00400">
    <property type="entry name" value="WD40"/>
    <property type="match status" value="1"/>
</dbReference>
<reference evidence="5 6" key="1">
    <citation type="submission" date="2024-11" db="EMBL/GenBank/DDBJ databases">
        <title>Chromosome-level genome assembly of the freshwater bivalve Anodonta woodiana.</title>
        <authorList>
            <person name="Chen X."/>
        </authorList>
    </citation>
    <scope>NUCLEOTIDE SEQUENCE [LARGE SCALE GENOMIC DNA]</scope>
    <source>
        <strain evidence="5">MN2024</strain>
        <tissue evidence="5">Gills</tissue>
    </source>
</reference>
<evidence type="ECO:0000313" key="5">
    <source>
        <dbReference type="EMBL" id="KAL3874679.1"/>
    </source>
</evidence>
<feature type="region of interest" description="Disordered" evidence="4">
    <location>
        <begin position="486"/>
        <end position="517"/>
    </location>
</feature>
<dbReference type="Proteomes" id="UP001634394">
    <property type="component" value="Unassembled WGS sequence"/>
</dbReference>
<evidence type="ECO:0008006" key="7">
    <source>
        <dbReference type="Google" id="ProtNLM"/>
    </source>
</evidence>
<dbReference type="InterPro" id="IPR051362">
    <property type="entry name" value="WD_repeat_creC_regulators"/>
</dbReference>
<dbReference type="InterPro" id="IPR001680">
    <property type="entry name" value="WD40_rpt"/>
</dbReference>
<organism evidence="5 6">
    <name type="scientific">Sinanodonta woodiana</name>
    <name type="common">Chinese pond mussel</name>
    <name type="synonym">Anodonta woodiana</name>
    <dbReference type="NCBI Taxonomy" id="1069815"/>
    <lineage>
        <taxon>Eukaryota</taxon>
        <taxon>Metazoa</taxon>
        <taxon>Spiralia</taxon>
        <taxon>Lophotrochozoa</taxon>
        <taxon>Mollusca</taxon>
        <taxon>Bivalvia</taxon>
        <taxon>Autobranchia</taxon>
        <taxon>Heteroconchia</taxon>
        <taxon>Palaeoheterodonta</taxon>
        <taxon>Unionida</taxon>
        <taxon>Unionoidea</taxon>
        <taxon>Unionidae</taxon>
        <taxon>Unioninae</taxon>
        <taxon>Sinanodonta</taxon>
    </lineage>
</organism>
<evidence type="ECO:0000313" key="6">
    <source>
        <dbReference type="Proteomes" id="UP001634394"/>
    </source>
</evidence>
<keyword evidence="6" id="KW-1185">Reference proteome</keyword>
<gene>
    <name evidence="5" type="ORF">ACJMK2_037657</name>
</gene>
<keyword evidence="2" id="KW-0677">Repeat</keyword>
<protein>
    <recommendedName>
        <fullName evidence="7">WD repeat-containing protein 20</fullName>
    </recommendedName>
</protein>
<dbReference type="EMBL" id="JBJQND010000006">
    <property type="protein sequence ID" value="KAL3874679.1"/>
    <property type="molecule type" value="Genomic_DNA"/>
</dbReference>
<name>A0ABD3WL50_SINWO</name>
<dbReference type="Gene3D" id="2.130.10.10">
    <property type="entry name" value="YVTN repeat-like/Quinoprotein amine dehydrogenase"/>
    <property type="match status" value="2"/>
</dbReference>
<dbReference type="AlphaFoldDB" id="A0ABD3WL50"/>
<dbReference type="SMART" id="SM00320">
    <property type="entry name" value="WD40"/>
    <property type="match status" value="4"/>
</dbReference>
<feature type="repeat" description="WD" evidence="3">
    <location>
        <begin position="258"/>
        <end position="299"/>
    </location>
</feature>
<evidence type="ECO:0000256" key="4">
    <source>
        <dbReference type="SAM" id="MobiDB-lite"/>
    </source>
</evidence>
<comment type="caution">
    <text evidence="5">The sequence shown here is derived from an EMBL/GenBank/DDBJ whole genome shotgun (WGS) entry which is preliminary data.</text>
</comment>
<dbReference type="InterPro" id="IPR015943">
    <property type="entry name" value="WD40/YVTN_repeat-like_dom_sf"/>
</dbReference>
<evidence type="ECO:0000256" key="1">
    <source>
        <dbReference type="ARBA" id="ARBA00022574"/>
    </source>
</evidence>
<evidence type="ECO:0000256" key="2">
    <source>
        <dbReference type="ARBA" id="ARBA00022737"/>
    </source>
</evidence>
<dbReference type="InterPro" id="IPR036322">
    <property type="entry name" value="WD40_repeat_dom_sf"/>
</dbReference>
<keyword evidence="1 3" id="KW-0853">WD repeat</keyword>
<dbReference type="PANTHER" id="PTHR14107:SF16">
    <property type="entry name" value="AT02583P"/>
    <property type="match status" value="1"/>
</dbReference>
<dbReference type="PANTHER" id="PTHR14107">
    <property type="entry name" value="WD REPEAT PROTEIN"/>
    <property type="match status" value="1"/>
</dbReference>
<dbReference type="SUPFAM" id="SSF50978">
    <property type="entry name" value="WD40 repeat-like"/>
    <property type="match status" value="1"/>
</dbReference>
<evidence type="ECO:0000256" key="3">
    <source>
        <dbReference type="PROSITE-ProRule" id="PRU00221"/>
    </source>
</evidence>